<evidence type="ECO:0000313" key="1">
    <source>
        <dbReference type="EMBL" id="ENO13555.1"/>
    </source>
</evidence>
<comment type="caution">
    <text evidence="1">The sequence shown here is derived from an EMBL/GenBank/DDBJ whole genome shotgun (WGS) entry which is preliminary data.</text>
</comment>
<keyword evidence="2" id="KW-1185">Reference proteome</keyword>
<dbReference type="EMBL" id="APLQ01000014">
    <property type="protein sequence ID" value="ENO13555.1"/>
    <property type="molecule type" value="Genomic_DNA"/>
</dbReference>
<dbReference type="RefSeq" id="WP_004581776.1">
    <property type="nucleotide sequence ID" value="NZ_AP028878.1"/>
</dbReference>
<dbReference type="PATRIC" id="fig|626887.3.peg.3836"/>
<evidence type="ECO:0000313" key="2">
    <source>
        <dbReference type="Proteomes" id="UP000013165"/>
    </source>
</evidence>
<protein>
    <submittedName>
        <fullName evidence="1">Acetyltransferase</fullName>
    </submittedName>
</protein>
<name>N6VTS3_9GAMM</name>
<dbReference type="HOGENOM" id="CLU_186763_0_0_6"/>
<dbReference type="AlphaFoldDB" id="N6VTS3"/>
<dbReference type="Proteomes" id="UP000013165">
    <property type="component" value="Unassembled WGS sequence"/>
</dbReference>
<proteinExistence type="predicted"/>
<gene>
    <name evidence="1" type="ORF">J057_19205</name>
</gene>
<sequence length="88" mass="10142">MLLKHARTGHLVEVADVTTLTNPFKDKVDGQFLWGEETQDPEPFTKQDLVFPSDEQLPQCWWDTHFQDEGLVRHQPSANERTPGYYGA</sequence>
<dbReference type="GO" id="GO:0016740">
    <property type="term" value="F:transferase activity"/>
    <property type="evidence" value="ECO:0007669"/>
    <property type="project" value="UniProtKB-KW"/>
</dbReference>
<dbReference type="eggNOG" id="ENOG5032YBX">
    <property type="taxonomic scope" value="Bacteria"/>
</dbReference>
<dbReference type="STRING" id="626887.J057_19205"/>
<dbReference type="OrthoDB" id="9810649at2"/>
<organism evidence="1 2">
    <name type="scientific">Marinobacter nanhaiticus D15-8W</name>
    <dbReference type="NCBI Taxonomy" id="626887"/>
    <lineage>
        <taxon>Bacteria</taxon>
        <taxon>Pseudomonadati</taxon>
        <taxon>Pseudomonadota</taxon>
        <taxon>Gammaproteobacteria</taxon>
        <taxon>Pseudomonadales</taxon>
        <taxon>Marinobacteraceae</taxon>
        <taxon>Marinobacter</taxon>
    </lineage>
</organism>
<reference evidence="1 2" key="1">
    <citation type="journal article" date="2013" name="Genome Announc.">
        <title>Genome Sequence of the Polycyclic Aromatic Hydrocarbon-Degrading Bacterium Strain Marinobacter nanhaiticus D15-8WT.</title>
        <authorList>
            <person name="Cui Z."/>
            <person name="Gao W."/>
            <person name="Li Q."/>
            <person name="Xu G."/>
            <person name="Zheng L."/>
        </authorList>
    </citation>
    <scope>NUCLEOTIDE SEQUENCE [LARGE SCALE GENOMIC DNA]</scope>
    <source>
        <strain evidence="1 2">D15-8W</strain>
    </source>
</reference>
<accession>N6VTS3</accession>
<keyword evidence="1" id="KW-0808">Transferase</keyword>